<keyword evidence="2" id="KW-1185">Reference proteome</keyword>
<name>A0ACB9ZQM9_CATRO</name>
<gene>
    <name evidence="1" type="ORF">M9H77_35679</name>
</gene>
<protein>
    <submittedName>
        <fullName evidence="1">Uncharacterized protein</fullName>
    </submittedName>
</protein>
<dbReference type="EMBL" id="CM044708">
    <property type="protein sequence ID" value="KAI5649674.1"/>
    <property type="molecule type" value="Genomic_DNA"/>
</dbReference>
<comment type="caution">
    <text evidence="1">The sequence shown here is derived from an EMBL/GenBank/DDBJ whole genome shotgun (WGS) entry which is preliminary data.</text>
</comment>
<evidence type="ECO:0000313" key="2">
    <source>
        <dbReference type="Proteomes" id="UP001060085"/>
    </source>
</evidence>
<dbReference type="Proteomes" id="UP001060085">
    <property type="component" value="Linkage Group LG08"/>
</dbReference>
<sequence>MGCFLACFGFTKKRKRRKTSTKIISHDQSYGRYVPLDSDVSVKINVVEIPNQKVSATKLSDKPKKKVSFNLNVKTYEPLPSDDFDSYLSEEEEKTMWEYNQEEKSEKNKLQFEEDSIASMFGSYPANYRYQNCRNSYDDDDDDDDIDDYLDSDEEDDNVDEIEVSKNEKMKRNRNGKVCSVLNPVENLTQWKEIKAKSRQQSKQQRYQKENIAVDASLSNWLSNR</sequence>
<organism evidence="1 2">
    <name type="scientific">Catharanthus roseus</name>
    <name type="common">Madagascar periwinkle</name>
    <name type="synonym">Vinca rosea</name>
    <dbReference type="NCBI Taxonomy" id="4058"/>
    <lineage>
        <taxon>Eukaryota</taxon>
        <taxon>Viridiplantae</taxon>
        <taxon>Streptophyta</taxon>
        <taxon>Embryophyta</taxon>
        <taxon>Tracheophyta</taxon>
        <taxon>Spermatophyta</taxon>
        <taxon>Magnoliopsida</taxon>
        <taxon>eudicotyledons</taxon>
        <taxon>Gunneridae</taxon>
        <taxon>Pentapetalae</taxon>
        <taxon>asterids</taxon>
        <taxon>lamiids</taxon>
        <taxon>Gentianales</taxon>
        <taxon>Apocynaceae</taxon>
        <taxon>Rauvolfioideae</taxon>
        <taxon>Vinceae</taxon>
        <taxon>Catharanthinae</taxon>
        <taxon>Catharanthus</taxon>
    </lineage>
</organism>
<reference evidence="2" key="1">
    <citation type="journal article" date="2023" name="Nat. Plants">
        <title>Single-cell RNA sequencing provides a high-resolution roadmap for understanding the multicellular compartmentation of specialized metabolism.</title>
        <authorList>
            <person name="Sun S."/>
            <person name="Shen X."/>
            <person name="Li Y."/>
            <person name="Li Y."/>
            <person name="Wang S."/>
            <person name="Li R."/>
            <person name="Zhang H."/>
            <person name="Shen G."/>
            <person name="Guo B."/>
            <person name="Wei J."/>
            <person name="Xu J."/>
            <person name="St-Pierre B."/>
            <person name="Chen S."/>
            <person name="Sun C."/>
        </authorList>
    </citation>
    <scope>NUCLEOTIDE SEQUENCE [LARGE SCALE GENOMIC DNA]</scope>
</reference>
<accession>A0ACB9ZQM9</accession>
<proteinExistence type="predicted"/>
<evidence type="ECO:0000313" key="1">
    <source>
        <dbReference type="EMBL" id="KAI5649674.1"/>
    </source>
</evidence>